<protein>
    <submittedName>
        <fullName evidence="2">Uncharacterized protein</fullName>
    </submittedName>
</protein>
<keyword evidence="3" id="KW-1185">Reference proteome</keyword>
<gene>
    <name evidence="2" type="ORF">E1294_03505</name>
</gene>
<dbReference type="RefSeq" id="WP_132504358.1">
    <property type="nucleotide sequence ID" value="NZ_SMKP01000006.1"/>
</dbReference>
<dbReference type="AlphaFoldDB" id="A0A4R4X533"/>
<feature type="transmembrane region" description="Helical" evidence="1">
    <location>
        <begin position="85"/>
        <end position="103"/>
    </location>
</feature>
<accession>A0A4R4X533</accession>
<sequence>MNVVTVARGAAAAMSLIMAGYLALDGAHRPDNPFLWPDAAVAVFLAVASALPRRPAPIAMIVGFGWSAGVLTVSVFSYVVRGEFAWPNVALVVVALTAAALLGRHLMTPAARGRVPVDAANLPPR</sequence>
<feature type="transmembrane region" description="Helical" evidence="1">
    <location>
        <begin position="35"/>
        <end position="51"/>
    </location>
</feature>
<evidence type="ECO:0000256" key="1">
    <source>
        <dbReference type="SAM" id="Phobius"/>
    </source>
</evidence>
<keyword evidence="1" id="KW-0812">Transmembrane</keyword>
<reference evidence="2 3" key="1">
    <citation type="submission" date="2019-03" db="EMBL/GenBank/DDBJ databases">
        <title>Draft genome sequences of novel Actinobacteria.</title>
        <authorList>
            <person name="Sahin N."/>
            <person name="Ay H."/>
            <person name="Saygin H."/>
        </authorList>
    </citation>
    <scope>NUCLEOTIDE SEQUENCE [LARGE SCALE GENOMIC DNA]</scope>
    <source>
        <strain evidence="2 3">KC712</strain>
    </source>
</reference>
<evidence type="ECO:0000313" key="2">
    <source>
        <dbReference type="EMBL" id="TDD25349.1"/>
    </source>
</evidence>
<evidence type="ECO:0000313" key="3">
    <source>
        <dbReference type="Proteomes" id="UP000294543"/>
    </source>
</evidence>
<dbReference type="Proteomes" id="UP000294543">
    <property type="component" value="Unassembled WGS sequence"/>
</dbReference>
<dbReference type="OrthoDB" id="4557591at2"/>
<comment type="caution">
    <text evidence="2">The sequence shown here is derived from an EMBL/GenBank/DDBJ whole genome shotgun (WGS) entry which is preliminary data.</text>
</comment>
<feature type="transmembrane region" description="Helical" evidence="1">
    <location>
        <begin position="58"/>
        <end position="79"/>
    </location>
</feature>
<dbReference type="EMBL" id="SMKP01000006">
    <property type="protein sequence ID" value="TDD25349.1"/>
    <property type="molecule type" value="Genomic_DNA"/>
</dbReference>
<keyword evidence="1" id="KW-0472">Membrane</keyword>
<organism evidence="2 3">
    <name type="scientific">Nonomuraea diastatica</name>
    <dbReference type="NCBI Taxonomy" id="1848329"/>
    <lineage>
        <taxon>Bacteria</taxon>
        <taxon>Bacillati</taxon>
        <taxon>Actinomycetota</taxon>
        <taxon>Actinomycetes</taxon>
        <taxon>Streptosporangiales</taxon>
        <taxon>Streptosporangiaceae</taxon>
        <taxon>Nonomuraea</taxon>
    </lineage>
</organism>
<name>A0A4R4X533_9ACTN</name>
<proteinExistence type="predicted"/>
<keyword evidence="1" id="KW-1133">Transmembrane helix</keyword>